<protein>
    <submittedName>
        <fullName evidence="1">Uncharacterized protein</fullName>
    </submittedName>
</protein>
<dbReference type="EMBL" id="LNQE01000432">
    <property type="protein sequence ID" value="KUG26604.1"/>
    <property type="molecule type" value="Genomic_DNA"/>
</dbReference>
<evidence type="ECO:0000313" key="1">
    <source>
        <dbReference type="EMBL" id="KUG26604.1"/>
    </source>
</evidence>
<sequence>MHRSFSFILISIIILSALFCASCKENFDPGKEAEKNRNKIIQSAPIQSEYEIEKPKENLPENIRAFSGHWVGKWNDLIPSQLIVTKISSNEITFIYSWGANPQRGVESGVIKGTTKLDDKGRIKYDKEDLSLTFAVDTLLNKVIGVSVKGEMISNIVMEKVDN</sequence>
<reference evidence="1" key="1">
    <citation type="journal article" date="2015" name="Proc. Natl. Acad. Sci. U.S.A.">
        <title>Networks of energetic and metabolic interactions define dynamics in microbial communities.</title>
        <authorList>
            <person name="Embree M."/>
            <person name="Liu J.K."/>
            <person name="Al-Bassam M.M."/>
            <person name="Zengler K."/>
        </authorList>
    </citation>
    <scope>NUCLEOTIDE SEQUENCE</scope>
</reference>
<accession>A0A0W8G0L1</accession>
<organism evidence="1">
    <name type="scientific">hydrocarbon metagenome</name>
    <dbReference type="NCBI Taxonomy" id="938273"/>
    <lineage>
        <taxon>unclassified sequences</taxon>
        <taxon>metagenomes</taxon>
        <taxon>ecological metagenomes</taxon>
    </lineage>
</organism>
<dbReference type="AlphaFoldDB" id="A0A0W8G0L1"/>
<name>A0A0W8G0L1_9ZZZZ</name>
<gene>
    <name evidence="1" type="ORF">ASZ90_003555</name>
</gene>
<comment type="caution">
    <text evidence="1">The sequence shown here is derived from an EMBL/GenBank/DDBJ whole genome shotgun (WGS) entry which is preliminary data.</text>
</comment>
<proteinExistence type="predicted"/>